<dbReference type="CDD" id="cd00067">
    <property type="entry name" value="GAL4"/>
    <property type="match status" value="1"/>
</dbReference>
<name>A0A642URP1_DIURU</name>
<evidence type="ECO:0000256" key="3">
    <source>
        <dbReference type="SAM" id="MobiDB-lite"/>
    </source>
</evidence>
<dbReference type="AlphaFoldDB" id="A0A642URP1"/>
<dbReference type="Pfam" id="PF11951">
    <property type="entry name" value="Fungal_trans_2"/>
    <property type="match status" value="1"/>
</dbReference>
<dbReference type="GO" id="GO:0005634">
    <property type="term" value="C:nucleus"/>
    <property type="evidence" value="ECO:0007669"/>
    <property type="project" value="UniProtKB-SubCell"/>
</dbReference>
<dbReference type="PANTHER" id="PTHR37534">
    <property type="entry name" value="TRANSCRIPTIONAL ACTIVATOR PROTEIN UGA3"/>
    <property type="match status" value="1"/>
</dbReference>
<dbReference type="GO" id="GO:0008270">
    <property type="term" value="F:zinc ion binding"/>
    <property type="evidence" value="ECO:0007669"/>
    <property type="project" value="InterPro"/>
</dbReference>
<evidence type="ECO:0000256" key="1">
    <source>
        <dbReference type="ARBA" id="ARBA00004123"/>
    </source>
</evidence>
<comment type="subcellular location">
    <subcellularLocation>
        <location evidence="1">Nucleus</location>
    </subcellularLocation>
</comment>
<comment type="caution">
    <text evidence="5">The sequence shown here is derived from an EMBL/GenBank/DDBJ whole genome shotgun (WGS) entry which is preliminary data.</text>
</comment>
<reference evidence="5 6" key="1">
    <citation type="submission" date="2019-07" db="EMBL/GenBank/DDBJ databases">
        <title>Genome assembly of two rare yeast pathogens: Diutina rugosa and Trichomonascus ciferrii.</title>
        <authorList>
            <person name="Mixao V."/>
            <person name="Saus E."/>
            <person name="Hansen A."/>
            <person name="Lass-Flor C."/>
            <person name="Gabaldon T."/>
        </authorList>
    </citation>
    <scope>NUCLEOTIDE SEQUENCE [LARGE SCALE GENOMIC DNA]</scope>
    <source>
        <strain evidence="5 6">CBS 613</strain>
    </source>
</reference>
<evidence type="ECO:0000256" key="2">
    <source>
        <dbReference type="ARBA" id="ARBA00023242"/>
    </source>
</evidence>
<dbReference type="EMBL" id="SWFT01000064">
    <property type="protein sequence ID" value="KAA8904032.1"/>
    <property type="molecule type" value="Genomic_DNA"/>
</dbReference>
<accession>A0A642URP1</accession>
<dbReference type="OMA" id="WFADFEI"/>
<dbReference type="PROSITE" id="PS00463">
    <property type="entry name" value="ZN2_CY6_FUNGAL_1"/>
    <property type="match status" value="1"/>
</dbReference>
<dbReference type="Proteomes" id="UP000449547">
    <property type="component" value="Unassembled WGS sequence"/>
</dbReference>
<evidence type="ECO:0000313" key="5">
    <source>
        <dbReference type="EMBL" id="KAA8904032.1"/>
    </source>
</evidence>
<feature type="compositionally biased region" description="Basic and acidic residues" evidence="3">
    <location>
        <begin position="91"/>
        <end position="104"/>
    </location>
</feature>
<sequence>MARSKREYSRGGCRECKRRKIKCDETKPHCLKCMRLSKQCSYPTPGETVLRVSKQYMSENPIDESKSNINIHYYNPEVNKTQKTPPNSENYRGDETIESRDSHARNNSIDLKPEPTISPQVLSELSPSLLFSQDDLQSLVTDVNCMVSDLIPQDIVSIDEIASLWELPHQSTLPSVQSSIIDGVPSEYMSPLASDVERKYMRFFYQEFAMQICPFGVFDPVNGGYGNPLRDCLLRYGFREAYLLSAILALGAKCEFEELEKAQGANDLIEAARDASWKYLSQCLKLLGPALVSNQEHSVRHDMLENLESILLTVLLLASANASSHRQNWRPHLKGAKDIIIKATNSKIRQSKTLILCKMWFVDFEILAGTSSALGGTLSTDFELDSVLSFSNSYEIKILRELGIIQENGFNVISGYHFEAIEWFKEFLKMLNRRKHEGAEYIANDSLAYINFIAAFNKFYHTAYVSHEGLLPASFVSTYIGPPPNLVDLVRGHNLEGDDVTVVVSWMDISQQAYSLAAIIAVHTWILSLPYDMPYIQSLVAKLVSLIGWLSRFNDDCPSQYHRYSLSMIQWPMIVAGLCSDDEDHQMLLLKYFTYAQTLGSFSAEKIRKRLLEIWDRRRQGLTISGDVIDVLAY</sequence>
<dbReference type="GO" id="GO:0000981">
    <property type="term" value="F:DNA-binding transcription factor activity, RNA polymerase II-specific"/>
    <property type="evidence" value="ECO:0007669"/>
    <property type="project" value="InterPro"/>
</dbReference>
<dbReference type="PROSITE" id="PS50048">
    <property type="entry name" value="ZN2_CY6_FUNGAL_2"/>
    <property type="match status" value="1"/>
</dbReference>
<dbReference type="InterPro" id="IPR021858">
    <property type="entry name" value="Fun_TF"/>
</dbReference>
<keyword evidence="6" id="KW-1185">Reference proteome</keyword>
<dbReference type="Pfam" id="PF00172">
    <property type="entry name" value="Zn_clus"/>
    <property type="match status" value="1"/>
</dbReference>
<dbReference type="Gene3D" id="4.10.240.10">
    <property type="entry name" value="Zn(2)-C6 fungal-type DNA-binding domain"/>
    <property type="match status" value="1"/>
</dbReference>
<feature type="domain" description="Zn(2)-C6 fungal-type" evidence="4">
    <location>
        <begin position="12"/>
        <end position="42"/>
    </location>
</feature>
<feature type="region of interest" description="Disordered" evidence="3">
    <location>
        <begin position="77"/>
        <end position="115"/>
    </location>
</feature>
<dbReference type="GO" id="GO:0045944">
    <property type="term" value="P:positive regulation of transcription by RNA polymerase II"/>
    <property type="evidence" value="ECO:0007669"/>
    <property type="project" value="TreeGrafter"/>
</dbReference>
<dbReference type="VEuPathDB" id="FungiDB:DIURU_001984"/>
<dbReference type="PANTHER" id="PTHR37534:SF49">
    <property type="entry name" value="LYSINE BIOSYNTHESIS REGULATORY PROTEIN LYS14"/>
    <property type="match status" value="1"/>
</dbReference>
<dbReference type="GO" id="GO:0000976">
    <property type="term" value="F:transcription cis-regulatory region binding"/>
    <property type="evidence" value="ECO:0007669"/>
    <property type="project" value="TreeGrafter"/>
</dbReference>
<evidence type="ECO:0000259" key="4">
    <source>
        <dbReference type="PROSITE" id="PS50048"/>
    </source>
</evidence>
<dbReference type="RefSeq" id="XP_034013117.1">
    <property type="nucleotide sequence ID" value="XM_034154585.1"/>
</dbReference>
<dbReference type="GeneID" id="54780635"/>
<keyword evidence="2" id="KW-0539">Nucleus</keyword>
<dbReference type="SUPFAM" id="SSF57701">
    <property type="entry name" value="Zn2/Cys6 DNA-binding domain"/>
    <property type="match status" value="1"/>
</dbReference>
<proteinExistence type="predicted"/>
<gene>
    <name evidence="5" type="ORF">DIURU_001984</name>
</gene>
<feature type="compositionally biased region" description="Polar residues" evidence="3">
    <location>
        <begin position="78"/>
        <end position="90"/>
    </location>
</feature>
<dbReference type="InterPro" id="IPR001138">
    <property type="entry name" value="Zn2Cys6_DnaBD"/>
</dbReference>
<organism evidence="5 6">
    <name type="scientific">Diutina rugosa</name>
    <name type="common">Yeast</name>
    <name type="synonym">Candida rugosa</name>
    <dbReference type="NCBI Taxonomy" id="5481"/>
    <lineage>
        <taxon>Eukaryota</taxon>
        <taxon>Fungi</taxon>
        <taxon>Dikarya</taxon>
        <taxon>Ascomycota</taxon>
        <taxon>Saccharomycotina</taxon>
        <taxon>Pichiomycetes</taxon>
        <taxon>Debaryomycetaceae</taxon>
        <taxon>Diutina</taxon>
    </lineage>
</organism>
<protein>
    <recommendedName>
        <fullName evidence="4">Zn(2)-C6 fungal-type domain-containing protein</fullName>
    </recommendedName>
</protein>
<dbReference type="SMART" id="SM00066">
    <property type="entry name" value="GAL4"/>
    <property type="match status" value="1"/>
</dbReference>
<evidence type="ECO:0000313" key="6">
    <source>
        <dbReference type="Proteomes" id="UP000449547"/>
    </source>
</evidence>
<dbReference type="InterPro" id="IPR036864">
    <property type="entry name" value="Zn2-C6_fun-type_DNA-bd_sf"/>
</dbReference>
<dbReference type="OrthoDB" id="424974at2759"/>